<dbReference type="HAMAP" id="MF_03056">
    <property type="entry name" value="TRM82"/>
    <property type="match status" value="1"/>
</dbReference>
<name>A0A9Q1CU94_HOLLE</name>
<dbReference type="AlphaFoldDB" id="A0A9Q1CU94"/>
<evidence type="ECO:0000256" key="6">
    <source>
        <dbReference type="HAMAP-Rule" id="MF_03056"/>
    </source>
</evidence>
<dbReference type="Proteomes" id="UP001152320">
    <property type="component" value="Chromosome 1"/>
</dbReference>
<dbReference type="SUPFAM" id="SSF50978">
    <property type="entry name" value="WD40 repeat-like"/>
    <property type="match status" value="1"/>
</dbReference>
<keyword evidence="2 6" id="KW-0853">WD repeat</keyword>
<keyword evidence="4 6" id="KW-0677">Repeat</keyword>
<dbReference type="GO" id="GO:0043527">
    <property type="term" value="C:tRNA methyltransferase complex"/>
    <property type="evidence" value="ECO:0007669"/>
    <property type="project" value="TreeGrafter"/>
</dbReference>
<feature type="region of interest" description="Disordered" evidence="8">
    <location>
        <begin position="37"/>
        <end position="68"/>
    </location>
</feature>
<comment type="function">
    <text evidence="6">Required for the formation of N(7)-methylguanine at position 46 (m7G46) in tRNA. In the complex, it is required to stabilize and induce conformational changes of the catalytic subunit.</text>
</comment>
<evidence type="ECO:0000256" key="4">
    <source>
        <dbReference type="ARBA" id="ARBA00022737"/>
    </source>
</evidence>
<sequence length="425" mass="48733">MACLHFCRNFVAVISDRQINIYGKRQGEDDVEKKVLYRQEEEKEKEDDGDKKKETSLKDKKSDPHAPRGQILAAKFSPSGNLFACCDDEKCLRLWKTSSWELLSQRSIQKRCTAITFSHRDEDIFVADKFGDVYRFSSKDSSHPGELILGHVSMLLDVIITPDDSFIITCERDEKIRVSCLPNAYNIHGYCLGHTEFVSRCQLLPNHSHVLLSAGGDSTVRLWDYIGSSQLTSIPINHESTIRKSGEHFTVTHLSCSKDGYVAIALLSEKVVIVYKMMENSSELQITEFTKLEFGGQILYLSFDLSGYLWVIQGSPNDSVQVYHPTSDGIGSSELSRVHELSEKWLSKALQMMNEEWEFLKASLDVGRPLEFLHKKSYDNMADYMSKKEQRVAEELVRKEKYEARQSRQAQRKRMKLEEKESIQS</sequence>
<proteinExistence type="inferred from homology"/>
<accession>A0A9Q1CU94</accession>
<feature type="region of interest" description="Disordered" evidence="8">
    <location>
        <begin position="403"/>
        <end position="425"/>
    </location>
</feature>
<dbReference type="InterPro" id="IPR028884">
    <property type="entry name" value="Trm82"/>
</dbReference>
<comment type="similarity">
    <text evidence="6">Belongs to the WD repeat TRM82 family.</text>
</comment>
<dbReference type="InterPro" id="IPR001680">
    <property type="entry name" value="WD40_rpt"/>
</dbReference>
<dbReference type="PANTHER" id="PTHR16288">
    <property type="entry name" value="WD40 REPEAT PROTEIN 4"/>
    <property type="match status" value="1"/>
</dbReference>
<evidence type="ECO:0000256" key="2">
    <source>
        <dbReference type="ARBA" id="ARBA00022574"/>
    </source>
</evidence>
<comment type="caution">
    <text evidence="9">The sequence shown here is derived from an EMBL/GenBank/DDBJ whole genome shotgun (WGS) entry which is preliminary data.</text>
</comment>
<reference evidence="9" key="1">
    <citation type="submission" date="2021-10" db="EMBL/GenBank/DDBJ databases">
        <title>Tropical sea cucumber genome reveals ecological adaptation and Cuvierian tubules defense mechanism.</title>
        <authorList>
            <person name="Chen T."/>
        </authorList>
    </citation>
    <scope>NUCLEOTIDE SEQUENCE</scope>
    <source>
        <strain evidence="9">Nanhai2018</strain>
        <tissue evidence="9">Muscle</tissue>
    </source>
</reference>
<dbReference type="GO" id="GO:0005634">
    <property type="term" value="C:nucleus"/>
    <property type="evidence" value="ECO:0007669"/>
    <property type="project" value="UniProtKB-SubCell"/>
</dbReference>
<organism evidence="9 10">
    <name type="scientific">Holothuria leucospilota</name>
    <name type="common">Black long sea cucumber</name>
    <name type="synonym">Mertensiothuria leucospilota</name>
    <dbReference type="NCBI Taxonomy" id="206669"/>
    <lineage>
        <taxon>Eukaryota</taxon>
        <taxon>Metazoa</taxon>
        <taxon>Echinodermata</taxon>
        <taxon>Eleutherozoa</taxon>
        <taxon>Echinozoa</taxon>
        <taxon>Holothuroidea</taxon>
        <taxon>Aspidochirotacea</taxon>
        <taxon>Aspidochirotida</taxon>
        <taxon>Holothuriidae</taxon>
        <taxon>Holothuria</taxon>
    </lineage>
</organism>
<dbReference type="SMART" id="SM00320">
    <property type="entry name" value="WD40"/>
    <property type="match status" value="4"/>
</dbReference>
<dbReference type="Gene3D" id="2.130.10.10">
    <property type="entry name" value="YVTN repeat-like/Quinoprotein amine dehydrogenase"/>
    <property type="match status" value="1"/>
</dbReference>
<dbReference type="OrthoDB" id="371245at2759"/>
<gene>
    <name evidence="9" type="ORF">HOLleu_04576</name>
</gene>
<evidence type="ECO:0000256" key="7">
    <source>
        <dbReference type="PROSITE-ProRule" id="PRU00221"/>
    </source>
</evidence>
<keyword evidence="3 6" id="KW-0819">tRNA processing</keyword>
<dbReference type="Pfam" id="PF00400">
    <property type="entry name" value="WD40"/>
    <property type="match status" value="2"/>
</dbReference>
<evidence type="ECO:0000256" key="3">
    <source>
        <dbReference type="ARBA" id="ARBA00022694"/>
    </source>
</evidence>
<evidence type="ECO:0000313" key="9">
    <source>
        <dbReference type="EMBL" id="KAJ8051125.1"/>
    </source>
</evidence>
<comment type="subcellular location">
    <subcellularLocation>
        <location evidence="1 6">Nucleus</location>
    </subcellularLocation>
</comment>
<dbReference type="InterPro" id="IPR015943">
    <property type="entry name" value="WD40/YVTN_repeat-like_dom_sf"/>
</dbReference>
<feature type="repeat" description="WD" evidence="7">
    <location>
        <begin position="191"/>
        <end position="233"/>
    </location>
</feature>
<dbReference type="GO" id="GO:0106004">
    <property type="term" value="P:tRNA (guanine-N7)-methylation"/>
    <property type="evidence" value="ECO:0007669"/>
    <property type="project" value="UniProtKB-UniRule"/>
</dbReference>
<dbReference type="PROSITE" id="PS50294">
    <property type="entry name" value="WD_REPEATS_REGION"/>
    <property type="match status" value="1"/>
</dbReference>
<keyword evidence="5 6" id="KW-0539">Nucleus</keyword>
<comment type="subunit">
    <text evidence="6">Forms a heterodimer with the catalytic subunit.</text>
</comment>
<evidence type="ECO:0000256" key="8">
    <source>
        <dbReference type="SAM" id="MobiDB-lite"/>
    </source>
</evidence>
<dbReference type="GO" id="GO:0005829">
    <property type="term" value="C:cytosol"/>
    <property type="evidence" value="ECO:0007669"/>
    <property type="project" value="TreeGrafter"/>
</dbReference>
<dbReference type="PANTHER" id="PTHR16288:SF0">
    <property type="entry name" value="TRNA (GUANINE-N(7)-)-METHYLTRANSFERASE NON-CATALYTIC SUBUNIT WDR4"/>
    <property type="match status" value="1"/>
</dbReference>
<feature type="compositionally biased region" description="Basic and acidic residues" evidence="8">
    <location>
        <begin position="416"/>
        <end position="425"/>
    </location>
</feature>
<dbReference type="EMBL" id="JAIZAY010000001">
    <property type="protein sequence ID" value="KAJ8051125.1"/>
    <property type="molecule type" value="Genomic_DNA"/>
</dbReference>
<keyword evidence="10" id="KW-1185">Reference proteome</keyword>
<protein>
    <recommendedName>
        <fullName evidence="6">tRNA (guanine-N(7)-)-methyltransferase non-catalytic subunit</fullName>
    </recommendedName>
    <alternativeName>
        <fullName evidence="6">WD repeat-containing protein 4 homolog</fullName>
    </alternativeName>
</protein>
<dbReference type="InterPro" id="IPR036322">
    <property type="entry name" value="WD40_repeat_dom_sf"/>
</dbReference>
<dbReference type="PROSITE" id="PS50082">
    <property type="entry name" value="WD_REPEATS_2"/>
    <property type="match status" value="1"/>
</dbReference>
<evidence type="ECO:0000256" key="5">
    <source>
        <dbReference type="ARBA" id="ARBA00023242"/>
    </source>
</evidence>
<feature type="compositionally biased region" description="Basic and acidic residues" evidence="8">
    <location>
        <begin position="37"/>
        <end position="66"/>
    </location>
</feature>
<evidence type="ECO:0000313" key="10">
    <source>
        <dbReference type="Proteomes" id="UP001152320"/>
    </source>
</evidence>
<evidence type="ECO:0000256" key="1">
    <source>
        <dbReference type="ARBA" id="ARBA00004123"/>
    </source>
</evidence>
<comment type="pathway">
    <text evidence="6">tRNA modification; N(7)-methylguanine-tRNA biosynthesis.</text>
</comment>